<keyword evidence="3" id="KW-0418">Kinase</keyword>
<dbReference type="Gene3D" id="2.60.200.20">
    <property type="match status" value="1"/>
</dbReference>
<reference evidence="7" key="1">
    <citation type="submission" date="2020-02" db="EMBL/GenBank/DDBJ databases">
        <authorList>
            <person name="Meier V. D."/>
        </authorList>
    </citation>
    <scope>NUCLEOTIDE SEQUENCE</scope>
    <source>
        <strain evidence="7">AVDCRST_MAG68</strain>
    </source>
</reference>
<dbReference type="InterPro" id="IPR008984">
    <property type="entry name" value="SMAD_FHA_dom_sf"/>
</dbReference>
<feature type="compositionally biased region" description="Pro residues" evidence="5">
    <location>
        <begin position="313"/>
        <end position="357"/>
    </location>
</feature>
<dbReference type="InterPro" id="IPR000253">
    <property type="entry name" value="FHA_dom"/>
</dbReference>
<gene>
    <name evidence="7" type="ORF">AVDCRST_MAG68-3580</name>
</gene>
<dbReference type="GO" id="GO:0004674">
    <property type="term" value="F:protein serine/threonine kinase activity"/>
    <property type="evidence" value="ECO:0007669"/>
    <property type="project" value="TreeGrafter"/>
</dbReference>
<keyword evidence="2" id="KW-0547">Nucleotide-binding</keyword>
<evidence type="ECO:0000256" key="4">
    <source>
        <dbReference type="ARBA" id="ARBA00022840"/>
    </source>
</evidence>
<feature type="domain" description="Protein kinase" evidence="6">
    <location>
        <begin position="14"/>
        <end position="301"/>
    </location>
</feature>
<dbReference type="SMART" id="SM00220">
    <property type="entry name" value="S_TKc"/>
    <property type="match status" value="1"/>
</dbReference>
<evidence type="ECO:0000256" key="1">
    <source>
        <dbReference type="ARBA" id="ARBA00022679"/>
    </source>
</evidence>
<feature type="region of interest" description="Disordered" evidence="5">
    <location>
        <begin position="305"/>
        <end position="368"/>
    </location>
</feature>
<evidence type="ECO:0000256" key="5">
    <source>
        <dbReference type="SAM" id="MobiDB-lite"/>
    </source>
</evidence>
<protein>
    <recommendedName>
        <fullName evidence="6">Protein kinase domain-containing protein</fullName>
    </recommendedName>
</protein>
<name>A0A6J4M7E5_9BACT</name>
<organism evidence="7">
    <name type="scientific">uncultured Gemmatimonadota bacterium</name>
    <dbReference type="NCBI Taxonomy" id="203437"/>
    <lineage>
        <taxon>Bacteria</taxon>
        <taxon>Pseudomonadati</taxon>
        <taxon>Gemmatimonadota</taxon>
        <taxon>environmental samples</taxon>
    </lineage>
</organism>
<accession>A0A6J4M7E5</accession>
<dbReference type="PROSITE" id="PS50011">
    <property type="entry name" value="PROTEIN_KINASE_DOM"/>
    <property type="match status" value="1"/>
</dbReference>
<feature type="compositionally biased region" description="Low complexity" evidence="5">
    <location>
        <begin position="358"/>
        <end position="368"/>
    </location>
</feature>
<evidence type="ECO:0000259" key="6">
    <source>
        <dbReference type="PROSITE" id="PS50011"/>
    </source>
</evidence>
<dbReference type="AlphaFoldDB" id="A0A6J4M7E5"/>
<dbReference type="EMBL" id="CADCTW010000168">
    <property type="protein sequence ID" value="CAA9350514.1"/>
    <property type="molecule type" value="Genomic_DNA"/>
</dbReference>
<dbReference type="PANTHER" id="PTHR43289">
    <property type="entry name" value="MITOGEN-ACTIVATED PROTEIN KINASE KINASE KINASE 20-RELATED"/>
    <property type="match status" value="1"/>
</dbReference>
<evidence type="ECO:0000256" key="3">
    <source>
        <dbReference type="ARBA" id="ARBA00022777"/>
    </source>
</evidence>
<proteinExistence type="predicted"/>
<dbReference type="InterPro" id="IPR011009">
    <property type="entry name" value="Kinase-like_dom_sf"/>
</dbReference>
<keyword evidence="4" id="KW-0067">ATP-binding</keyword>
<dbReference type="PANTHER" id="PTHR43289:SF33">
    <property type="entry name" value="SERINE_THREONINE KINASE 31"/>
    <property type="match status" value="1"/>
</dbReference>
<dbReference type="SUPFAM" id="SSF49879">
    <property type="entry name" value="SMAD/FHA domain"/>
    <property type="match status" value="1"/>
</dbReference>
<keyword evidence="1" id="KW-0808">Transferase</keyword>
<sequence>MAKKLKAGDEINGYRITEVFGPGAMAISYGAQSGSGQRVFFKQYKSPAVTVSWYRDYVRYQRELNKRIAESPARNYCVRAIDAFEAVWGGRNYFQVFEFVENGADLGGIFEREAAENGGRAPAVPFSPRLWEQHVIWAKVLMSGIHALHKAGVAHADLKPDNAFLIEDPSIAAGYQLKLIDVDFSVLTDLQAPWHGHQGYVGTDNYRSPEHFTAGATPGAASDVFTCGLILYQLLAGRHPYWSEDQGEYARKALAHAAEPPVLGGTFAAPASNEAVAAIVHRCLAPRPQDRPTAAEVRDVLTGRAAPAAAPSAPAPAPPAPPPPAAAPPPPSPVAAPPASPAAPPSPPPAPTAPAAPPTHAQPAGAGAPLRSERIQLIGESGQAMTMATRTPLGKHMVRQFGEDFVVWDTEQCTIERGPDGTWQVVPVAGTTNETLLNGEALTSPRPLRDGDVIAVGRAAKGIAKLPLTARAA</sequence>
<dbReference type="SUPFAM" id="SSF56112">
    <property type="entry name" value="Protein kinase-like (PK-like)"/>
    <property type="match status" value="1"/>
</dbReference>
<evidence type="ECO:0000313" key="7">
    <source>
        <dbReference type="EMBL" id="CAA9350514.1"/>
    </source>
</evidence>
<evidence type="ECO:0000256" key="2">
    <source>
        <dbReference type="ARBA" id="ARBA00022741"/>
    </source>
</evidence>
<dbReference type="InterPro" id="IPR000719">
    <property type="entry name" value="Prot_kinase_dom"/>
</dbReference>
<dbReference type="Pfam" id="PF00069">
    <property type="entry name" value="Pkinase"/>
    <property type="match status" value="1"/>
</dbReference>
<dbReference type="Gene3D" id="1.10.510.10">
    <property type="entry name" value="Transferase(Phosphotransferase) domain 1"/>
    <property type="match status" value="1"/>
</dbReference>
<dbReference type="GO" id="GO:0005524">
    <property type="term" value="F:ATP binding"/>
    <property type="evidence" value="ECO:0007669"/>
    <property type="project" value="UniProtKB-KW"/>
</dbReference>
<dbReference type="Pfam" id="PF00498">
    <property type="entry name" value="FHA"/>
    <property type="match status" value="1"/>
</dbReference>